<sequence length="163" mass="19232">MEGIARSNFGQVKFSRIDRFVPMRGFINIVKLPERELPIDPYTICRSLSFNRKAESELNNYCSFELAPYPSSLFDEQRMMRKSRESVYYDLFNPVNTPSNIDNALCVNDGGFLLHRVTWKFREKLPSNINKYVEFVRKYFGTRSIIVYNTTDYAERKVPPKFL</sequence>
<accession>A0A4Y2A1W8</accession>
<gene>
    <name evidence="1" type="ORF">AVEN_171667_1</name>
</gene>
<keyword evidence="2" id="KW-1185">Reference proteome</keyword>
<name>A0A4Y2A1W8_ARAVE</name>
<protein>
    <submittedName>
        <fullName evidence="1">Uncharacterized protein</fullName>
    </submittedName>
</protein>
<dbReference type="EMBL" id="BGPR01079179">
    <property type="protein sequence ID" value="GBL73389.1"/>
    <property type="molecule type" value="Genomic_DNA"/>
</dbReference>
<dbReference type="AlphaFoldDB" id="A0A4Y2A1W8"/>
<dbReference type="Proteomes" id="UP000499080">
    <property type="component" value="Unassembled WGS sequence"/>
</dbReference>
<evidence type="ECO:0000313" key="1">
    <source>
        <dbReference type="EMBL" id="GBL73389.1"/>
    </source>
</evidence>
<comment type="caution">
    <text evidence="1">The sequence shown here is derived from an EMBL/GenBank/DDBJ whole genome shotgun (WGS) entry which is preliminary data.</text>
</comment>
<organism evidence="1 2">
    <name type="scientific">Araneus ventricosus</name>
    <name type="common">Orbweaver spider</name>
    <name type="synonym">Epeira ventricosa</name>
    <dbReference type="NCBI Taxonomy" id="182803"/>
    <lineage>
        <taxon>Eukaryota</taxon>
        <taxon>Metazoa</taxon>
        <taxon>Ecdysozoa</taxon>
        <taxon>Arthropoda</taxon>
        <taxon>Chelicerata</taxon>
        <taxon>Arachnida</taxon>
        <taxon>Araneae</taxon>
        <taxon>Araneomorphae</taxon>
        <taxon>Entelegynae</taxon>
        <taxon>Araneoidea</taxon>
        <taxon>Araneidae</taxon>
        <taxon>Araneus</taxon>
    </lineage>
</organism>
<evidence type="ECO:0000313" key="2">
    <source>
        <dbReference type="Proteomes" id="UP000499080"/>
    </source>
</evidence>
<proteinExistence type="predicted"/>
<reference evidence="1 2" key="1">
    <citation type="journal article" date="2019" name="Sci. Rep.">
        <title>Orb-weaving spider Araneus ventricosus genome elucidates the spidroin gene catalogue.</title>
        <authorList>
            <person name="Kono N."/>
            <person name="Nakamura H."/>
            <person name="Ohtoshi R."/>
            <person name="Moran D.A.P."/>
            <person name="Shinohara A."/>
            <person name="Yoshida Y."/>
            <person name="Fujiwara M."/>
            <person name="Mori M."/>
            <person name="Tomita M."/>
            <person name="Arakawa K."/>
        </authorList>
    </citation>
    <scope>NUCLEOTIDE SEQUENCE [LARGE SCALE GENOMIC DNA]</scope>
</reference>